<protein>
    <submittedName>
        <fullName evidence="1">Uncharacterized protein</fullName>
    </submittedName>
</protein>
<name>A0A7D5XJE8_FERL1</name>
<dbReference type="KEGG" id="flt:Sv326_0391"/>
<evidence type="ECO:0000313" key="4">
    <source>
        <dbReference type="Proteomes" id="UP000510821"/>
    </source>
</evidence>
<reference evidence="4" key="2">
    <citation type="submission" date="2020-07" db="EMBL/GenBank/DDBJ databases">
        <title>Metabolic diversity and evolutionary history of the archaeal phylum ###Micrarchaeota### uncovered from a freshwater lake metagenome.</title>
        <authorList>
            <person name="Kadnikov V.V."/>
            <person name="Savvichev A.S."/>
            <person name="Mardanov A.V."/>
            <person name="Beletsky A.V."/>
            <person name="Chupakov A.V."/>
            <person name="Kokryatskaya N.M."/>
            <person name="Pimenov N.V."/>
            <person name="Ravin N.V."/>
        </authorList>
    </citation>
    <scope>NUCLEOTIDE SEQUENCE [LARGE SCALE GENOMIC DNA]</scope>
</reference>
<dbReference type="EMBL" id="CP058998">
    <property type="protein sequence ID" value="QLJ52603.1"/>
    <property type="molecule type" value="Genomic_DNA"/>
</dbReference>
<dbReference type="KEGG" id="flt:Sv326_0354"/>
<evidence type="ECO:0000313" key="2">
    <source>
        <dbReference type="EMBL" id="QLJ52566.1"/>
    </source>
</evidence>
<dbReference type="Proteomes" id="UP000510821">
    <property type="component" value="Chromosome"/>
</dbReference>
<gene>
    <name evidence="1" type="ORF">Sv326_0354</name>
    <name evidence="2" type="ORF">Sv326_0391</name>
    <name evidence="3" type="ORF">Sv326_0428</name>
</gene>
<dbReference type="EMBL" id="CP058998">
    <property type="protein sequence ID" value="QLJ52529.1"/>
    <property type="molecule type" value="Genomic_DNA"/>
</dbReference>
<dbReference type="EMBL" id="CP058998">
    <property type="protein sequence ID" value="QLJ52566.1"/>
    <property type="molecule type" value="Genomic_DNA"/>
</dbReference>
<reference evidence="1" key="1">
    <citation type="journal article" date="2020" name="Appl. Environ. Microbiol.">
        <title>Metabolic Diversity and Evolutionary History of the Archaeal Phylum 'Candidatus Micrarchaeota' Uncovered from a Freshwater Lake Metagenome.</title>
        <authorList>
            <person name="Kadnikov V.V."/>
            <person name="Savvichev A.S."/>
            <person name="Mardanov A.V."/>
            <person name="Beletsky A.V."/>
            <person name="Chupakov A.V."/>
            <person name="Kokryatskaya N.M."/>
            <person name="Pimenov N.V."/>
            <person name="Ravin N.V."/>
        </authorList>
    </citation>
    <scope>NUCLEOTIDE SEQUENCE</scope>
    <source>
        <strain evidence="1">Sv326</strain>
    </source>
</reference>
<evidence type="ECO:0000313" key="1">
    <source>
        <dbReference type="EMBL" id="QLJ52529.1"/>
    </source>
</evidence>
<dbReference type="KEGG" id="flt:Sv326_0428"/>
<evidence type="ECO:0000313" key="3">
    <source>
        <dbReference type="EMBL" id="QLJ52603.1"/>
    </source>
</evidence>
<sequence length="52" mass="6098">MTCHYENYEDDVLGRVEVVGYKCVSCREAVEQHGGYTKCPRFKRIQNGGWER</sequence>
<proteinExistence type="predicted"/>
<organism evidence="1 4">
    <name type="scientific">Fermentimicrarchaeum limneticum</name>
    <dbReference type="NCBI Taxonomy" id="2795018"/>
    <lineage>
        <taxon>Archaea</taxon>
        <taxon>Candidatus Micrarchaeota</taxon>
        <taxon>Candidatus Fermentimicrarchaeales</taxon>
        <taxon>Candidatus Fermentimicrarchaeaceae</taxon>
        <taxon>Candidatus Fermentimicrarchaeum</taxon>
    </lineage>
</organism>
<dbReference type="AlphaFoldDB" id="A0A7D5XJE8"/>
<accession>A0A7D5XJE8</accession>